<gene>
    <name evidence="1" type="ORF">H3H36_20440</name>
</gene>
<protein>
    <submittedName>
        <fullName evidence="1">DUF4844 domain-containing protein</fullName>
    </submittedName>
</protein>
<sequence length="147" mass="16419">MAVIVLVVVAGVSGLTFYLWPTFVGDELLVVSPQTMLALTRLRAEPKFVPDPSSFYPGAPNENMRLSAQRSVDGLLDALCADLPKHPKRSLVLAKFKEAMASFSTAESEERDQFLVYLQRIMKALGMQSSGELLNVWRYGFPYGWFI</sequence>
<dbReference type="AlphaFoldDB" id="A0A7W2I8T9"/>
<dbReference type="InterPro" id="IPR032301">
    <property type="entry name" value="DUF4844"/>
</dbReference>
<evidence type="ECO:0000313" key="1">
    <source>
        <dbReference type="EMBL" id="MBA5607728.1"/>
    </source>
</evidence>
<dbReference type="Pfam" id="PF16133">
    <property type="entry name" value="DUF4844"/>
    <property type="match status" value="1"/>
</dbReference>
<name>A0A7W2I8T9_9BURK</name>
<proteinExistence type="predicted"/>
<dbReference type="Gene3D" id="1.20.1480.40">
    <property type="entry name" value="Uncharacterised protein PF16133, DUF4844"/>
    <property type="match status" value="1"/>
</dbReference>
<evidence type="ECO:0000313" key="2">
    <source>
        <dbReference type="Proteomes" id="UP000566711"/>
    </source>
</evidence>
<dbReference type="Proteomes" id="UP000566711">
    <property type="component" value="Unassembled WGS sequence"/>
</dbReference>
<dbReference type="EMBL" id="JACEZS010000020">
    <property type="protein sequence ID" value="MBA5607728.1"/>
    <property type="molecule type" value="Genomic_DNA"/>
</dbReference>
<accession>A0A7W2I8T9</accession>
<comment type="caution">
    <text evidence="1">The sequence shown here is derived from an EMBL/GenBank/DDBJ whole genome shotgun (WGS) entry which is preliminary data.</text>
</comment>
<dbReference type="RefSeq" id="WP_182219921.1">
    <property type="nucleotide sequence ID" value="NZ_JACEZS010000020.1"/>
</dbReference>
<dbReference type="InterPro" id="IPR038360">
    <property type="entry name" value="DUF4844_sf"/>
</dbReference>
<reference evidence="1 2" key="1">
    <citation type="submission" date="2020-07" db="EMBL/GenBank/DDBJ databases">
        <title>Novel species isolated from subtropical streams in China.</title>
        <authorList>
            <person name="Lu H."/>
        </authorList>
    </citation>
    <scope>NUCLEOTIDE SEQUENCE [LARGE SCALE GENOMIC DNA]</scope>
    <source>
        <strain evidence="1 2">FT3S</strain>
    </source>
</reference>
<organism evidence="1 2">
    <name type="scientific">Rugamonas fusca</name>
    <dbReference type="NCBI Taxonomy" id="2758568"/>
    <lineage>
        <taxon>Bacteria</taxon>
        <taxon>Pseudomonadati</taxon>
        <taxon>Pseudomonadota</taxon>
        <taxon>Betaproteobacteria</taxon>
        <taxon>Burkholderiales</taxon>
        <taxon>Oxalobacteraceae</taxon>
        <taxon>Telluria group</taxon>
        <taxon>Rugamonas</taxon>
    </lineage>
</organism>
<keyword evidence="2" id="KW-1185">Reference proteome</keyword>